<keyword evidence="9" id="KW-0573">Peptidoglycan synthesis</keyword>
<dbReference type="GO" id="GO:0005524">
    <property type="term" value="F:ATP binding"/>
    <property type="evidence" value="ECO:0007669"/>
    <property type="project" value="UniProtKB-UniRule"/>
</dbReference>
<dbReference type="Gene3D" id="3.40.50.20">
    <property type="match status" value="2"/>
</dbReference>
<evidence type="ECO:0000256" key="10">
    <source>
        <dbReference type="ARBA" id="ARBA00023316"/>
    </source>
</evidence>
<name>A0A1I1KIJ8_9BACT</name>
<dbReference type="Pfam" id="PF01820">
    <property type="entry name" value="Dala_Dala_lig_N"/>
    <property type="match status" value="2"/>
</dbReference>
<organism evidence="14 15">
    <name type="scientific">Flexibacter flexilis DSM 6793</name>
    <dbReference type="NCBI Taxonomy" id="927664"/>
    <lineage>
        <taxon>Bacteria</taxon>
        <taxon>Pseudomonadati</taxon>
        <taxon>Bacteroidota</taxon>
        <taxon>Cytophagia</taxon>
        <taxon>Cytophagales</taxon>
        <taxon>Flexibacteraceae</taxon>
        <taxon>Flexibacter</taxon>
    </lineage>
</organism>
<protein>
    <recommendedName>
        <fullName evidence="4">D-alanine--D-alanine ligase</fullName>
        <ecNumber evidence="4">6.3.2.4</ecNumber>
    </recommendedName>
</protein>
<evidence type="ECO:0000256" key="11">
    <source>
        <dbReference type="ARBA" id="ARBA00047614"/>
    </source>
</evidence>
<dbReference type="OrthoDB" id="9813261at2"/>
<evidence type="ECO:0000256" key="6">
    <source>
        <dbReference type="ARBA" id="ARBA00022741"/>
    </source>
</evidence>
<dbReference type="PANTHER" id="PTHR23132">
    <property type="entry name" value="D-ALANINE--D-ALANINE LIGASE"/>
    <property type="match status" value="1"/>
</dbReference>
<evidence type="ECO:0000256" key="4">
    <source>
        <dbReference type="ARBA" id="ARBA00012216"/>
    </source>
</evidence>
<dbReference type="InterPro" id="IPR016185">
    <property type="entry name" value="PreATP-grasp_dom_sf"/>
</dbReference>
<dbReference type="Proteomes" id="UP000199514">
    <property type="component" value="Unassembled WGS sequence"/>
</dbReference>
<evidence type="ECO:0000313" key="15">
    <source>
        <dbReference type="Proteomes" id="UP000199514"/>
    </source>
</evidence>
<keyword evidence="7 12" id="KW-0067">ATP-binding</keyword>
<dbReference type="PANTHER" id="PTHR23132:SF0">
    <property type="entry name" value="D-ALANINE-D-ALANINE LIGASE FAMILY"/>
    <property type="match status" value="1"/>
</dbReference>
<keyword evidence="6 12" id="KW-0547">Nucleotide-binding</keyword>
<dbReference type="GO" id="GO:0009252">
    <property type="term" value="P:peptidoglycan biosynthetic process"/>
    <property type="evidence" value="ECO:0007669"/>
    <property type="project" value="UniProtKB-KW"/>
</dbReference>
<accession>A0A1I1KIJ8</accession>
<evidence type="ECO:0000256" key="2">
    <source>
        <dbReference type="ARBA" id="ARBA00001946"/>
    </source>
</evidence>
<feature type="domain" description="ATP-grasp" evidence="13">
    <location>
        <begin position="158"/>
        <end position="441"/>
    </location>
</feature>
<dbReference type="RefSeq" id="WP_091513093.1">
    <property type="nucleotide sequence ID" value="NZ_FOLE01000007.1"/>
</dbReference>
<dbReference type="InterPro" id="IPR011761">
    <property type="entry name" value="ATP-grasp"/>
</dbReference>
<dbReference type="PROSITE" id="PS00844">
    <property type="entry name" value="DALA_DALA_LIGASE_2"/>
    <property type="match status" value="1"/>
</dbReference>
<dbReference type="SUPFAM" id="SSF56059">
    <property type="entry name" value="Glutathione synthetase ATP-binding domain-like"/>
    <property type="match status" value="3"/>
</dbReference>
<dbReference type="InterPro" id="IPR011095">
    <property type="entry name" value="Dala_Dala_lig_C"/>
</dbReference>
<dbReference type="GO" id="GO:0008360">
    <property type="term" value="P:regulation of cell shape"/>
    <property type="evidence" value="ECO:0007669"/>
    <property type="project" value="UniProtKB-KW"/>
</dbReference>
<dbReference type="GO" id="GO:0071555">
    <property type="term" value="P:cell wall organization"/>
    <property type="evidence" value="ECO:0007669"/>
    <property type="project" value="UniProtKB-KW"/>
</dbReference>
<dbReference type="SUPFAM" id="SSF52440">
    <property type="entry name" value="PreATP-grasp domain"/>
    <property type="match status" value="2"/>
</dbReference>
<feature type="domain" description="ATP-grasp" evidence="13">
    <location>
        <begin position="638"/>
        <end position="886"/>
    </location>
</feature>
<dbReference type="InterPro" id="IPR013815">
    <property type="entry name" value="ATP_grasp_subdomain_1"/>
</dbReference>
<evidence type="ECO:0000256" key="5">
    <source>
        <dbReference type="ARBA" id="ARBA00022598"/>
    </source>
</evidence>
<evidence type="ECO:0000256" key="8">
    <source>
        <dbReference type="ARBA" id="ARBA00022960"/>
    </source>
</evidence>
<dbReference type="EC" id="6.3.2.4" evidence="4"/>
<dbReference type="InterPro" id="IPR011127">
    <property type="entry name" value="Dala_Dala_lig_N"/>
</dbReference>
<keyword evidence="8" id="KW-0133">Cell shape</keyword>
<evidence type="ECO:0000256" key="7">
    <source>
        <dbReference type="ARBA" id="ARBA00022840"/>
    </source>
</evidence>
<comment type="similarity">
    <text evidence="3">Belongs to the D-alanine--D-alanine ligase family.</text>
</comment>
<dbReference type="Gene3D" id="3.30.470.20">
    <property type="entry name" value="ATP-grasp fold, B domain"/>
    <property type="match status" value="3"/>
</dbReference>
<keyword evidence="15" id="KW-1185">Reference proteome</keyword>
<dbReference type="PROSITE" id="PS50975">
    <property type="entry name" value="ATP_GRASP"/>
    <property type="match status" value="2"/>
</dbReference>
<keyword evidence="10" id="KW-0961">Cell wall biogenesis/degradation</keyword>
<dbReference type="AlphaFoldDB" id="A0A1I1KIJ8"/>
<sequence>MIRIGIFFGGQSREREISFAGGRTVYDNLNKDLFEAVPVFVDSLGNFILLNWEFIYKGTIRDFYPPASVLDIKNAEFQIYIESLGEMSRTEQDQLISQVGCRLNPDEFGSLFDFAFLALHGPYGEDGNIQGILEWYGIPYSGSGILPSAIGINKLIQKDLMTQTGFKRPQSLTLSKDKWLQTTDVNTLLIEASAIVGFPFVIKAPCQGSSIGVTVLQEKNAQAFTDAINKSFFLQHIERSQWQTLSREQKVNFIRTLTDIREGIGMPVTVRGGVFDNHVIYSPSELLAFLDNENYGASLLLESTDSEEMIIMEGFIEGREFSCIVVQDEYGQAIALPPTEIVKRQTLFDYRSKYLPGMSRKITPINIQTPYIQRIKEECIELFNKLQFSVYARIDGFINEAGDVFLNDPNTTSGMLPSSFFFHQAAEIGLNPSQFLTYIIRTSLAERIRTGKKVAVFKQVLNKLDSALEHLHNNPTAKTRVAIIMGGFSSERHISVESGRNIYEKLASSGKYEPVPVFLTGSEQKHELYVMPINIMLKDNADDIREKVKSKDKPHEALVQIREEAQNITGKYVSNHISKAEEITYKKLATLVDEVFIALHGRPGEDGAVQQQLEKVGLPYNGSGVGSSQITINKYETNEILAQHGILVAQHTLVHETAWQADTAAEVARLEKTFQYPFIAKPADDGCSSAVKKIKNRAELEAFAALMFRKIEGLESSVAQVLNLRPNEEFPQKRYFMVETLISANGAAHFLEITGGMLTHNRNGERVYEVFEPSETLASGEVLSLEEKFLAGEGQNITPARFHKDAAAQQKVSAQVRAELERVAKILNVEGYCRIDAFVRVYDDLRAETIIIEINSLPGMTPATCIFHQCAINGYKPYQFIDKILEYGKSKAGAVA</sequence>
<evidence type="ECO:0000256" key="3">
    <source>
        <dbReference type="ARBA" id="ARBA00010871"/>
    </source>
</evidence>
<comment type="cofactor">
    <cofactor evidence="2">
        <name>Mg(2+)</name>
        <dbReference type="ChEBI" id="CHEBI:18420"/>
    </cofactor>
</comment>
<dbReference type="Gene3D" id="3.30.1490.20">
    <property type="entry name" value="ATP-grasp fold, A domain"/>
    <property type="match status" value="1"/>
</dbReference>
<dbReference type="InterPro" id="IPR000291">
    <property type="entry name" value="D-Ala_lig_Van_CS"/>
</dbReference>
<proteinExistence type="inferred from homology"/>
<dbReference type="GO" id="GO:0046872">
    <property type="term" value="F:metal ion binding"/>
    <property type="evidence" value="ECO:0007669"/>
    <property type="project" value="InterPro"/>
</dbReference>
<comment type="catalytic activity">
    <reaction evidence="11">
        <text>2 D-alanine + ATP = D-alanyl-D-alanine + ADP + phosphate + H(+)</text>
        <dbReference type="Rhea" id="RHEA:11224"/>
        <dbReference type="ChEBI" id="CHEBI:15378"/>
        <dbReference type="ChEBI" id="CHEBI:30616"/>
        <dbReference type="ChEBI" id="CHEBI:43474"/>
        <dbReference type="ChEBI" id="CHEBI:57416"/>
        <dbReference type="ChEBI" id="CHEBI:57822"/>
        <dbReference type="ChEBI" id="CHEBI:456216"/>
        <dbReference type="EC" id="6.3.2.4"/>
    </reaction>
</comment>
<evidence type="ECO:0000259" key="13">
    <source>
        <dbReference type="PROSITE" id="PS50975"/>
    </source>
</evidence>
<dbReference type="STRING" id="927664.SAMN05421780_10771"/>
<evidence type="ECO:0000256" key="1">
    <source>
        <dbReference type="ARBA" id="ARBA00001936"/>
    </source>
</evidence>
<gene>
    <name evidence="14" type="ORF">SAMN05421780_10771</name>
</gene>
<dbReference type="EMBL" id="FOLE01000007">
    <property type="protein sequence ID" value="SFC60385.1"/>
    <property type="molecule type" value="Genomic_DNA"/>
</dbReference>
<keyword evidence="5 14" id="KW-0436">Ligase</keyword>
<dbReference type="PROSITE" id="PS00843">
    <property type="entry name" value="DALA_DALA_LIGASE_1"/>
    <property type="match status" value="1"/>
</dbReference>
<evidence type="ECO:0000313" key="14">
    <source>
        <dbReference type="EMBL" id="SFC60385.1"/>
    </source>
</evidence>
<dbReference type="GO" id="GO:0008716">
    <property type="term" value="F:D-alanine-D-alanine ligase activity"/>
    <property type="evidence" value="ECO:0007669"/>
    <property type="project" value="UniProtKB-EC"/>
</dbReference>
<reference evidence="14 15" key="1">
    <citation type="submission" date="2016-10" db="EMBL/GenBank/DDBJ databases">
        <authorList>
            <person name="de Groot N.N."/>
        </authorList>
    </citation>
    <scope>NUCLEOTIDE SEQUENCE [LARGE SCALE GENOMIC DNA]</scope>
    <source>
        <strain evidence="14 15">DSM 6793</strain>
    </source>
</reference>
<evidence type="ECO:0000256" key="9">
    <source>
        <dbReference type="ARBA" id="ARBA00022984"/>
    </source>
</evidence>
<dbReference type="Pfam" id="PF07478">
    <property type="entry name" value="Dala_Dala_lig_C"/>
    <property type="match status" value="3"/>
</dbReference>
<comment type="cofactor">
    <cofactor evidence="1">
        <name>Mn(2+)</name>
        <dbReference type="ChEBI" id="CHEBI:29035"/>
    </cofactor>
</comment>
<evidence type="ECO:0000256" key="12">
    <source>
        <dbReference type="PROSITE-ProRule" id="PRU00409"/>
    </source>
</evidence>